<name>A0A8S3WC23_PARAO</name>
<gene>
    <name evidence="2" type="ORF">PAPOLLO_LOCUS4281</name>
</gene>
<dbReference type="AlphaFoldDB" id="A0A8S3WC23"/>
<protein>
    <submittedName>
        <fullName evidence="2">(apollo) hypothetical protein</fullName>
    </submittedName>
</protein>
<dbReference type="Proteomes" id="UP000691718">
    <property type="component" value="Unassembled WGS sequence"/>
</dbReference>
<accession>A0A8S3WC23</accession>
<keyword evidence="3" id="KW-1185">Reference proteome</keyword>
<sequence length="201" mass="22444">MARNWAFKLERMSAEQRRLAEKFINEILFEGEEGNFRRHSVMINLSNQYSIPSSQSSVLYIQSLIYHTQSPVPQSPSTVQYIQSSTSHTQSTVPQCPSLVSYIQSFISHTKSTVPQSPSPIPYMQSSISHTLSTVPQTPSPVSYNQSPISHTQNQAQAHALSYTEQPALIHIPDSPTNETKAETAAKYLLTAAEYILNSMI</sequence>
<reference evidence="2" key="1">
    <citation type="submission" date="2021-04" db="EMBL/GenBank/DDBJ databases">
        <authorList>
            <person name="Tunstrom K."/>
        </authorList>
    </citation>
    <scope>NUCLEOTIDE SEQUENCE</scope>
</reference>
<dbReference type="OrthoDB" id="6152242at2759"/>
<evidence type="ECO:0000256" key="1">
    <source>
        <dbReference type="SAM" id="MobiDB-lite"/>
    </source>
</evidence>
<proteinExistence type="predicted"/>
<evidence type="ECO:0000313" key="2">
    <source>
        <dbReference type="EMBL" id="CAG4950714.1"/>
    </source>
</evidence>
<dbReference type="EMBL" id="CAJQZP010000233">
    <property type="protein sequence ID" value="CAG4950714.1"/>
    <property type="molecule type" value="Genomic_DNA"/>
</dbReference>
<organism evidence="2 3">
    <name type="scientific">Parnassius apollo</name>
    <name type="common">Apollo butterfly</name>
    <name type="synonym">Papilio apollo</name>
    <dbReference type="NCBI Taxonomy" id="110799"/>
    <lineage>
        <taxon>Eukaryota</taxon>
        <taxon>Metazoa</taxon>
        <taxon>Ecdysozoa</taxon>
        <taxon>Arthropoda</taxon>
        <taxon>Hexapoda</taxon>
        <taxon>Insecta</taxon>
        <taxon>Pterygota</taxon>
        <taxon>Neoptera</taxon>
        <taxon>Endopterygota</taxon>
        <taxon>Lepidoptera</taxon>
        <taxon>Glossata</taxon>
        <taxon>Ditrysia</taxon>
        <taxon>Papilionoidea</taxon>
        <taxon>Papilionidae</taxon>
        <taxon>Parnassiinae</taxon>
        <taxon>Parnassini</taxon>
        <taxon>Parnassius</taxon>
        <taxon>Parnassius</taxon>
    </lineage>
</organism>
<evidence type="ECO:0000313" key="3">
    <source>
        <dbReference type="Proteomes" id="UP000691718"/>
    </source>
</evidence>
<comment type="caution">
    <text evidence="2">The sequence shown here is derived from an EMBL/GenBank/DDBJ whole genome shotgun (WGS) entry which is preliminary data.</text>
</comment>
<feature type="region of interest" description="Disordered" evidence="1">
    <location>
        <begin position="132"/>
        <end position="151"/>
    </location>
</feature>